<feature type="region of interest" description="Disordered" evidence="1">
    <location>
        <begin position="1"/>
        <end position="32"/>
    </location>
</feature>
<protein>
    <submittedName>
        <fullName evidence="3">Uncharacterized protein</fullName>
    </submittedName>
</protein>
<name>A0ABW6WVC1_9ACTN</name>
<proteinExistence type="predicted"/>
<evidence type="ECO:0000256" key="1">
    <source>
        <dbReference type="SAM" id="MobiDB-lite"/>
    </source>
</evidence>
<gene>
    <name evidence="3" type="ORF">ACFY35_47970</name>
</gene>
<accession>A0ABW6WVC1</accession>
<organism evidence="3 4">
    <name type="scientific">Paractinoplanes globisporus</name>
    <dbReference type="NCBI Taxonomy" id="113565"/>
    <lineage>
        <taxon>Bacteria</taxon>
        <taxon>Bacillati</taxon>
        <taxon>Actinomycetota</taxon>
        <taxon>Actinomycetes</taxon>
        <taxon>Micromonosporales</taxon>
        <taxon>Micromonosporaceae</taxon>
        <taxon>Paractinoplanes</taxon>
    </lineage>
</organism>
<evidence type="ECO:0000256" key="2">
    <source>
        <dbReference type="SAM" id="Phobius"/>
    </source>
</evidence>
<keyword evidence="4" id="KW-1185">Reference proteome</keyword>
<sequence length="83" mass="8774">MRAELNPQPERTAVASAPMAGRDEGRRQAPTVVPTFPKGAPILKRIAAVAVVVPVLAILAGVAQHGQEQADRSDAVICQLRHC</sequence>
<keyword evidence="2" id="KW-0812">Transmembrane</keyword>
<dbReference type="Proteomes" id="UP001602245">
    <property type="component" value="Unassembled WGS sequence"/>
</dbReference>
<comment type="caution">
    <text evidence="3">The sequence shown here is derived from an EMBL/GenBank/DDBJ whole genome shotgun (WGS) entry which is preliminary data.</text>
</comment>
<dbReference type="RefSeq" id="WP_169516314.1">
    <property type="nucleotide sequence ID" value="NZ_JBIAZU010000010.1"/>
</dbReference>
<keyword evidence="2" id="KW-1133">Transmembrane helix</keyword>
<reference evidence="3 4" key="1">
    <citation type="submission" date="2024-10" db="EMBL/GenBank/DDBJ databases">
        <title>The Natural Products Discovery Center: Release of the First 8490 Sequenced Strains for Exploring Actinobacteria Biosynthetic Diversity.</title>
        <authorList>
            <person name="Kalkreuter E."/>
            <person name="Kautsar S.A."/>
            <person name="Yang D."/>
            <person name="Bader C.D."/>
            <person name="Teijaro C.N."/>
            <person name="Fluegel L."/>
            <person name="Davis C.M."/>
            <person name="Simpson J.R."/>
            <person name="Lauterbach L."/>
            <person name="Steele A.D."/>
            <person name="Gui C."/>
            <person name="Meng S."/>
            <person name="Li G."/>
            <person name="Viehrig K."/>
            <person name="Ye F."/>
            <person name="Su P."/>
            <person name="Kiefer A.F."/>
            <person name="Nichols A."/>
            <person name="Cepeda A.J."/>
            <person name="Yan W."/>
            <person name="Fan B."/>
            <person name="Jiang Y."/>
            <person name="Adhikari A."/>
            <person name="Zheng C.-J."/>
            <person name="Schuster L."/>
            <person name="Cowan T.M."/>
            <person name="Smanski M.J."/>
            <person name="Chevrette M.G."/>
            <person name="De Carvalho L.P.S."/>
            <person name="Shen B."/>
        </authorList>
    </citation>
    <scope>NUCLEOTIDE SEQUENCE [LARGE SCALE GENOMIC DNA]</scope>
    <source>
        <strain evidence="3 4">NPDC000087</strain>
    </source>
</reference>
<keyword evidence="2" id="KW-0472">Membrane</keyword>
<feature type="transmembrane region" description="Helical" evidence="2">
    <location>
        <begin position="42"/>
        <end position="63"/>
    </location>
</feature>
<dbReference type="EMBL" id="JBIAZU010000010">
    <property type="protein sequence ID" value="MFF5297219.1"/>
    <property type="molecule type" value="Genomic_DNA"/>
</dbReference>
<evidence type="ECO:0000313" key="4">
    <source>
        <dbReference type="Proteomes" id="UP001602245"/>
    </source>
</evidence>
<evidence type="ECO:0000313" key="3">
    <source>
        <dbReference type="EMBL" id="MFF5297219.1"/>
    </source>
</evidence>